<reference evidence="2 3" key="1">
    <citation type="submission" date="2020-01" db="EMBL/GenBank/DDBJ databases">
        <title>Identification and distribution of gene clusters putatively required for synthesis of sphingolipid metabolism inhibitors in phylogenetically diverse species of the filamentous fungus Fusarium.</title>
        <authorList>
            <person name="Kim H.-S."/>
            <person name="Busman M."/>
            <person name="Brown D.W."/>
            <person name="Divon H."/>
            <person name="Uhlig S."/>
            <person name="Proctor R.H."/>
        </authorList>
    </citation>
    <scope>NUCLEOTIDE SEQUENCE [LARGE SCALE GENOMIC DNA]</scope>
    <source>
        <strain evidence="2 3">NRRL 20459</strain>
    </source>
</reference>
<dbReference type="Proteomes" id="UP000554235">
    <property type="component" value="Unassembled WGS sequence"/>
</dbReference>
<dbReference type="PANTHER" id="PTHR36440">
    <property type="entry name" value="PUTATIVE (AFU_ORTHOLOGUE AFUA_8G07350)-RELATED"/>
    <property type="match status" value="1"/>
</dbReference>
<accession>A0A8H4LDK7</accession>
<dbReference type="InterPro" id="IPR011051">
    <property type="entry name" value="RmlC_Cupin_sf"/>
</dbReference>
<name>A0A8H4LDK7_9HYPO</name>
<dbReference type="PANTHER" id="PTHR36440:SF1">
    <property type="entry name" value="PUTATIVE (AFU_ORTHOLOGUE AFUA_8G07350)-RELATED"/>
    <property type="match status" value="1"/>
</dbReference>
<gene>
    <name evidence="2" type="ORF">FALBO_5430</name>
</gene>
<proteinExistence type="predicted"/>
<dbReference type="InterPro" id="IPR013096">
    <property type="entry name" value="Cupin_2"/>
</dbReference>
<dbReference type="SUPFAM" id="SSF51182">
    <property type="entry name" value="RmlC-like cupins"/>
    <property type="match status" value="1"/>
</dbReference>
<organism evidence="2 3">
    <name type="scientific">Fusarium albosuccineum</name>
    <dbReference type="NCBI Taxonomy" id="1237068"/>
    <lineage>
        <taxon>Eukaryota</taxon>
        <taxon>Fungi</taxon>
        <taxon>Dikarya</taxon>
        <taxon>Ascomycota</taxon>
        <taxon>Pezizomycotina</taxon>
        <taxon>Sordariomycetes</taxon>
        <taxon>Hypocreomycetidae</taxon>
        <taxon>Hypocreales</taxon>
        <taxon>Nectriaceae</taxon>
        <taxon>Fusarium</taxon>
        <taxon>Fusarium decemcellulare species complex</taxon>
    </lineage>
</organism>
<dbReference type="InterPro" id="IPR014710">
    <property type="entry name" value="RmlC-like_jellyroll"/>
</dbReference>
<evidence type="ECO:0000313" key="2">
    <source>
        <dbReference type="EMBL" id="KAF4467695.1"/>
    </source>
</evidence>
<dbReference type="OrthoDB" id="2588190at2759"/>
<evidence type="ECO:0000259" key="1">
    <source>
        <dbReference type="Pfam" id="PF07883"/>
    </source>
</evidence>
<dbReference type="AlphaFoldDB" id="A0A8H4LDK7"/>
<dbReference type="InterPro" id="IPR053146">
    <property type="entry name" value="QDO-like"/>
</dbReference>
<dbReference type="EMBL" id="JAADYS010000704">
    <property type="protein sequence ID" value="KAF4467695.1"/>
    <property type="molecule type" value="Genomic_DNA"/>
</dbReference>
<dbReference type="Pfam" id="PF07883">
    <property type="entry name" value="Cupin_2"/>
    <property type="match status" value="1"/>
</dbReference>
<keyword evidence="3" id="KW-1185">Reference proteome</keyword>
<protein>
    <submittedName>
        <fullName evidence="2">Cupin domain-containing</fullName>
    </submittedName>
</protein>
<comment type="caution">
    <text evidence="2">The sequence shown here is derived from an EMBL/GenBank/DDBJ whole genome shotgun (WGS) entry which is preliminary data.</text>
</comment>
<sequence>MAIPLCTFRPDPETGCATYPTEGELIEIPGKSRAIPVFADSDAQDEKISIFNLKPLPTDEAVHFYHHEDAYTAFVVWSGRFEFWNGDKGHELGSGDFAFIPPNSVYGFQSLEEDSELLVFTTLDNHADLFESIGHGYSKILHLDSSDIHVIDDYHPPELINFIEPDSDLPAFLQPYFLRVTSSPRWIFGGVMSRPCVRSAQCEGKFSISAMESSHIEDARPFGNRWLSFTRVDHCFCVIEGVFRIKFKDDDEWSVVEEGQAIVVSARQYFLAEVGSDFTRIITLANGPGIDELVCKAGSECDSVVLPVVSDHHWDGWDEIRFKSACVEVGALVE</sequence>
<dbReference type="Gene3D" id="2.60.120.10">
    <property type="entry name" value="Jelly Rolls"/>
    <property type="match status" value="2"/>
</dbReference>
<feature type="domain" description="Cupin type-2" evidence="1">
    <location>
        <begin position="62"/>
        <end position="113"/>
    </location>
</feature>
<evidence type="ECO:0000313" key="3">
    <source>
        <dbReference type="Proteomes" id="UP000554235"/>
    </source>
</evidence>